<accession>A0AAW2IHW0</accession>
<comment type="caution">
    <text evidence="2">The sequence shown here is derived from an EMBL/GenBank/DDBJ whole genome shotgun (WGS) entry which is preliminary data.</text>
</comment>
<feature type="compositionally biased region" description="Basic and acidic residues" evidence="1">
    <location>
        <begin position="56"/>
        <end position="79"/>
    </location>
</feature>
<protein>
    <submittedName>
        <fullName evidence="2">Uncharacterized protein</fullName>
    </submittedName>
</protein>
<evidence type="ECO:0000313" key="2">
    <source>
        <dbReference type="EMBL" id="KAL0281351.1"/>
    </source>
</evidence>
<feature type="region of interest" description="Disordered" evidence="1">
    <location>
        <begin position="38"/>
        <end position="101"/>
    </location>
</feature>
<reference evidence="2" key="1">
    <citation type="journal article" date="2024" name="Gigascience">
        <title>Chromosome-level genome of the poultry shaft louse Menopon gallinae provides insight into the host-switching and adaptive evolution of parasitic lice.</title>
        <authorList>
            <person name="Xu Y."/>
            <person name="Ma L."/>
            <person name="Liu S."/>
            <person name="Liang Y."/>
            <person name="Liu Q."/>
            <person name="He Z."/>
            <person name="Tian L."/>
            <person name="Duan Y."/>
            <person name="Cai W."/>
            <person name="Li H."/>
            <person name="Song F."/>
        </authorList>
    </citation>
    <scope>NUCLEOTIDE SEQUENCE</scope>
    <source>
        <strain evidence="2">Cailab_2023a</strain>
    </source>
</reference>
<gene>
    <name evidence="2" type="ORF">PYX00_002362</name>
</gene>
<dbReference type="EMBL" id="JARGDH010000001">
    <property type="protein sequence ID" value="KAL0281351.1"/>
    <property type="molecule type" value="Genomic_DNA"/>
</dbReference>
<organism evidence="2">
    <name type="scientific">Menopon gallinae</name>
    <name type="common">poultry shaft louse</name>
    <dbReference type="NCBI Taxonomy" id="328185"/>
    <lineage>
        <taxon>Eukaryota</taxon>
        <taxon>Metazoa</taxon>
        <taxon>Ecdysozoa</taxon>
        <taxon>Arthropoda</taxon>
        <taxon>Hexapoda</taxon>
        <taxon>Insecta</taxon>
        <taxon>Pterygota</taxon>
        <taxon>Neoptera</taxon>
        <taxon>Paraneoptera</taxon>
        <taxon>Psocodea</taxon>
        <taxon>Troctomorpha</taxon>
        <taxon>Phthiraptera</taxon>
        <taxon>Amblycera</taxon>
        <taxon>Menoponidae</taxon>
        <taxon>Menopon</taxon>
    </lineage>
</organism>
<evidence type="ECO:0000256" key="1">
    <source>
        <dbReference type="SAM" id="MobiDB-lite"/>
    </source>
</evidence>
<dbReference type="AlphaFoldDB" id="A0AAW2IHW0"/>
<sequence>MYIGNRFMYLKVVQSANRFPGNKSTSFPVHRDKIKKDRKWLLSRKTKGKVAGDAASPERRANGGPRERERDRNGMEQRQTRRSSRKPIGRINANECLRRLR</sequence>
<proteinExistence type="predicted"/>
<feature type="compositionally biased region" description="Basic residues" evidence="1">
    <location>
        <begin position="38"/>
        <end position="48"/>
    </location>
</feature>
<name>A0AAW2IHW0_9NEOP</name>